<dbReference type="InterPro" id="IPR050597">
    <property type="entry name" value="Cytochrome_c_Oxidase_Subunit"/>
</dbReference>
<evidence type="ECO:0000313" key="9">
    <source>
        <dbReference type="EMBL" id="MBN8745685.1"/>
    </source>
</evidence>
<evidence type="ECO:0000256" key="4">
    <source>
        <dbReference type="ARBA" id="ARBA00022982"/>
    </source>
</evidence>
<dbReference type="EMBL" id="JAFKMR010000038">
    <property type="protein sequence ID" value="MBN8745685.1"/>
    <property type="molecule type" value="Genomic_DNA"/>
</dbReference>
<evidence type="ECO:0000259" key="8">
    <source>
        <dbReference type="PROSITE" id="PS51007"/>
    </source>
</evidence>
<dbReference type="AlphaFoldDB" id="A0A8I1SVH8"/>
<name>A0A8I1SVH8_THIA3</name>
<keyword evidence="5 6" id="KW-0408">Iron</keyword>
<dbReference type="InterPro" id="IPR009056">
    <property type="entry name" value="Cyt_c-like_dom"/>
</dbReference>
<protein>
    <submittedName>
        <fullName evidence="9">Cytochrome c</fullName>
    </submittedName>
</protein>
<dbReference type="Pfam" id="PF13442">
    <property type="entry name" value="Cytochrome_CBB3"/>
    <property type="match status" value="1"/>
</dbReference>
<evidence type="ECO:0000256" key="5">
    <source>
        <dbReference type="ARBA" id="ARBA00023004"/>
    </source>
</evidence>
<dbReference type="GO" id="GO:0020037">
    <property type="term" value="F:heme binding"/>
    <property type="evidence" value="ECO:0007669"/>
    <property type="project" value="InterPro"/>
</dbReference>
<proteinExistence type="predicted"/>
<keyword evidence="1" id="KW-0813">Transport</keyword>
<comment type="caution">
    <text evidence="9">The sequence shown here is derived from an EMBL/GenBank/DDBJ whole genome shotgun (WGS) entry which is preliminary data.</text>
</comment>
<dbReference type="RefSeq" id="WP_013124335.1">
    <property type="nucleotide sequence ID" value="NZ_DAIPFP010000013.1"/>
</dbReference>
<dbReference type="SUPFAM" id="SSF46626">
    <property type="entry name" value="Cytochrome c"/>
    <property type="match status" value="1"/>
</dbReference>
<sequence>MLRKLLLTTSLLCATGAVQAADLVTPSQALAATCFNCHGPHGVSTAAIPSLAGRTSASIVETMAEYKTGKRTGTIMPQIAKGYTDEQIAVIATYFSQQKQ</sequence>
<dbReference type="Proteomes" id="UP000664800">
    <property type="component" value="Unassembled WGS sequence"/>
</dbReference>
<accession>A0A8I1SVH8</accession>
<gene>
    <name evidence="9" type="ORF">J0I24_15515</name>
</gene>
<evidence type="ECO:0000256" key="2">
    <source>
        <dbReference type="ARBA" id="ARBA00022617"/>
    </source>
</evidence>
<dbReference type="Gene3D" id="1.10.760.10">
    <property type="entry name" value="Cytochrome c-like domain"/>
    <property type="match status" value="1"/>
</dbReference>
<evidence type="ECO:0000256" key="1">
    <source>
        <dbReference type="ARBA" id="ARBA00022448"/>
    </source>
</evidence>
<dbReference type="GO" id="GO:0046872">
    <property type="term" value="F:metal ion binding"/>
    <property type="evidence" value="ECO:0007669"/>
    <property type="project" value="UniProtKB-KW"/>
</dbReference>
<dbReference type="PANTHER" id="PTHR33751:SF9">
    <property type="entry name" value="CYTOCHROME C4"/>
    <property type="match status" value="1"/>
</dbReference>
<dbReference type="GO" id="GO:0009055">
    <property type="term" value="F:electron transfer activity"/>
    <property type="evidence" value="ECO:0007669"/>
    <property type="project" value="InterPro"/>
</dbReference>
<evidence type="ECO:0000256" key="3">
    <source>
        <dbReference type="ARBA" id="ARBA00022723"/>
    </source>
</evidence>
<evidence type="ECO:0000313" key="10">
    <source>
        <dbReference type="Proteomes" id="UP000664800"/>
    </source>
</evidence>
<dbReference type="PROSITE" id="PS51007">
    <property type="entry name" value="CYTC"/>
    <property type="match status" value="1"/>
</dbReference>
<keyword evidence="3 6" id="KW-0479">Metal-binding</keyword>
<keyword evidence="7" id="KW-0732">Signal</keyword>
<feature type="signal peptide" evidence="7">
    <location>
        <begin position="1"/>
        <end position="20"/>
    </location>
</feature>
<dbReference type="InterPro" id="IPR036909">
    <property type="entry name" value="Cyt_c-like_dom_sf"/>
</dbReference>
<organism evidence="9 10">
    <name type="scientific">Thiomonas arsenitoxydans (strain DSM 22701 / CIP 110005 / 3As)</name>
    <dbReference type="NCBI Taxonomy" id="426114"/>
    <lineage>
        <taxon>Bacteria</taxon>
        <taxon>Pseudomonadati</taxon>
        <taxon>Pseudomonadota</taxon>
        <taxon>Betaproteobacteria</taxon>
        <taxon>Burkholderiales</taxon>
        <taxon>Thiomonas</taxon>
    </lineage>
</organism>
<evidence type="ECO:0000256" key="7">
    <source>
        <dbReference type="SAM" id="SignalP"/>
    </source>
</evidence>
<dbReference type="PANTHER" id="PTHR33751">
    <property type="entry name" value="CBB3-TYPE CYTOCHROME C OXIDASE SUBUNIT FIXP"/>
    <property type="match status" value="1"/>
</dbReference>
<keyword evidence="4" id="KW-0249">Electron transport</keyword>
<feature type="chain" id="PRO_5034364961" evidence="7">
    <location>
        <begin position="21"/>
        <end position="100"/>
    </location>
</feature>
<reference evidence="9" key="1">
    <citation type="submission" date="2021-02" db="EMBL/GenBank/DDBJ databases">
        <title>Thiocyanate and organic carbon inputs drive convergent selection for specific autotrophic Afipia and Thiobacillus strains within complex microbiomes.</title>
        <authorList>
            <person name="Huddy R.J."/>
            <person name="Sachdeva R."/>
            <person name="Kadzinga F."/>
            <person name="Kantor R.S."/>
            <person name="Harrison S.T.L."/>
            <person name="Banfield J.F."/>
        </authorList>
    </citation>
    <scope>NUCLEOTIDE SEQUENCE</scope>
    <source>
        <strain evidence="9">SCN18_13_7_16_R3_B_64_19</strain>
    </source>
</reference>
<evidence type="ECO:0000256" key="6">
    <source>
        <dbReference type="PROSITE-ProRule" id="PRU00433"/>
    </source>
</evidence>
<feature type="domain" description="Cytochrome c" evidence="8">
    <location>
        <begin position="21"/>
        <end position="99"/>
    </location>
</feature>
<keyword evidence="2 6" id="KW-0349">Heme</keyword>